<evidence type="ECO:0000313" key="2">
    <source>
        <dbReference type="Proteomes" id="UP000504607"/>
    </source>
</evidence>
<organism evidence="2 3">
    <name type="scientific">Elaeis guineensis var. tenera</name>
    <name type="common">Oil palm</name>
    <dbReference type="NCBI Taxonomy" id="51953"/>
    <lineage>
        <taxon>Eukaryota</taxon>
        <taxon>Viridiplantae</taxon>
        <taxon>Streptophyta</taxon>
        <taxon>Embryophyta</taxon>
        <taxon>Tracheophyta</taxon>
        <taxon>Spermatophyta</taxon>
        <taxon>Magnoliopsida</taxon>
        <taxon>Liliopsida</taxon>
        <taxon>Arecaceae</taxon>
        <taxon>Arecoideae</taxon>
        <taxon>Cocoseae</taxon>
        <taxon>Elaeidinae</taxon>
        <taxon>Elaeis</taxon>
    </lineage>
</organism>
<dbReference type="Pfam" id="PF07727">
    <property type="entry name" value="RVT_2"/>
    <property type="match status" value="1"/>
</dbReference>
<proteinExistence type="predicted"/>
<feature type="domain" description="Reverse transcriptase Ty1/copia-type" evidence="1">
    <location>
        <begin position="102"/>
        <end position="161"/>
    </location>
</feature>
<evidence type="ECO:0000313" key="3">
    <source>
        <dbReference type="RefSeq" id="XP_010908833.1"/>
    </source>
</evidence>
<keyword evidence="2" id="KW-1185">Reference proteome</keyword>
<dbReference type="RefSeq" id="XP_010908833.1">
    <property type="nucleotide sequence ID" value="XM_010910531.1"/>
</dbReference>
<accession>A0A6I9QHQ2</accession>
<sequence>MLEVNFEQTSQQDKPYCIAKHRQRREIKPPARYSHVAQSSHTDFIAYALSVAQESSDTDEPSTHSEAIFDIDFTKWLVAMHEEIESLHKNNTWDLIKPPEGKKILSSEFEMKDLGAVRKILGMEIQRDWKAELLHLTQKKYIEKILERFNMKDVKSSYVYMICTRPDISHAVNVVSRYMSNPSKENWQAVKWIFRYLSWKASLQPIVTLSTIEVEYVAVTEAIKEGDAIVTKIGTADNPADMLAKSLPIAKFKHCLDLVGVCSI</sequence>
<name>A0A6I9QHQ2_ELAGV</name>
<dbReference type="PANTHER" id="PTHR11439:SF467">
    <property type="entry name" value="INTEGRASE CATALYTIC DOMAIN-CONTAINING PROTEIN"/>
    <property type="match status" value="1"/>
</dbReference>
<dbReference type="AlphaFoldDB" id="A0A6I9QHQ2"/>
<dbReference type="InParanoid" id="A0A6I9QHQ2"/>
<dbReference type="Proteomes" id="UP000504607">
    <property type="component" value="Unplaced"/>
</dbReference>
<dbReference type="OrthoDB" id="785858at2759"/>
<gene>
    <name evidence="3" type="primary">LOC105035111</name>
</gene>
<reference evidence="3" key="1">
    <citation type="submission" date="2025-08" db="UniProtKB">
        <authorList>
            <consortium name="RefSeq"/>
        </authorList>
    </citation>
    <scope>IDENTIFICATION</scope>
</reference>
<dbReference type="PANTHER" id="PTHR11439">
    <property type="entry name" value="GAG-POL-RELATED RETROTRANSPOSON"/>
    <property type="match status" value="1"/>
</dbReference>
<evidence type="ECO:0000259" key="1">
    <source>
        <dbReference type="Pfam" id="PF07727"/>
    </source>
</evidence>
<dbReference type="InterPro" id="IPR013103">
    <property type="entry name" value="RVT_2"/>
</dbReference>
<protein>
    <submittedName>
        <fullName evidence="3">Uncharacterized protein LOC105035111</fullName>
    </submittedName>
</protein>